<reference evidence="12 13" key="1">
    <citation type="journal article" date="2017" name="Nat. Ecol. Evol.">
        <title>Scallop genome provides insights into evolution of bilaterian karyotype and development.</title>
        <authorList>
            <person name="Wang S."/>
            <person name="Zhang J."/>
            <person name="Jiao W."/>
            <person name="Li J."/>
            <person name="Xun X."/>
            <person name="Sun Y."/>
            <person name="Guo X."/>
            <person name="Huan P."/>
            <person name="Dong B."/>
            <person name="Zhang L."/>
            <person name="Hu X."/>
            <person name="Sun X."/>
            <person name="Wang J."/>
            <person name="Zhao C."/>
            <person name="Wang Y."/>
            <person name="Wang D."/>
            <person name="Huang X."/>
            <person name="Wang R."/>
            <person name="Lv J."/>
            <person name="Li Y."/>
            <person name="Zhang Z."/>
            <person name="Liu B."/>
            <person name="Lu W."/>
            <person name="Hui Y."/>
            <person name="Liang J."/>
            <person name="Zhou Z."/>
            <person name="Hou R."/>
            <person name="Li X."/>
            <person name="Liu Y."/>
            <person name="Li H."/>
            <person name="Ning X."/>
            <person name="Lin Y."/>
            <person name="Zhao L."/>
            <person name="Xing Q."/>
            <person name="Dou J."/>
            <person name="Li Y."/>
            <person name="Mao J."/>
            <person name="Guo H."/>
            <person name="Dou H."/>
            <person name="Li T."/>
            <person name="Mu C."/>
            <person name="Jiang W."/>
            <person name="Fu Q."/>
            <person name="Fu X."/>
            <person name="Miao Y."/>
            <person name="Liu J."/>
            <person name="Yu Q."/>
            <person name="Li R."/>
            <person name="Liao H."/>
            <person name="Li X."/>
            <person name="Kong Y."/>
            <person name="Jiang Z."/>
            <person name="Chourrout D."/>
            <person name="Li R."/>
            <person name="Bao Z."/>
        </authorList>
    </citation>
    <scope>NUCLEOTIDE SEQUENCE [LARGE SCALE GENOMIC DNA]</scope>
    <source>
        <strain evidence="12 13">PY_sf001</strain>
    </source>
</reference>
<feature type="domain" description="WH1" evidence="10">
    <location>
        <begin position="33"/>
        <end position="142"/>
    </location>
</feature>
<evidence type="ECO:0000256" key="7">
    <source>
        <dbReference type="ARBA" id="ARBA00023242"/>
    </source>
</evidence>
<organism evidence="12 13">
    <name type="scientific">Mizuhopecten yessoensis</name>
    <name type="common">Japanese scallop</name>
    <name type="synonym">Patinopecten yessoensis</name>
    <dbReference type="NCBI Taxonomy" id="6573"/>
    <lineage>
        <taxon>Eukaryota</taxon>
        <taxon>Metazoa</taxon>
        <taxon>Spiralia</taxon>
        <taxon>Lophotrochozoa</taxon>
        <taxon>Mollusca</taxon>
        <taxon>Bivalvia</taxon>
        <taxon>Autobranchia</taxon>
        <taxon>Pteriomorphia</taxon>
        <taxon>Pectinida</taxon>
        <taxon>Pectinoidea</taxon>
        <taxon>Pectinidae</taxon>
        <taxon>Mizuhopecten</taxon>
    </lineage>
</organism>
<gene>
    <name evidence="12" type="ORF">KP79_PYT12070</name>
</gene>
<dbReference type="EMBL" id="NEDP02076733">
    <property type="protein sequence ID" value="OWF35295.1"/>
    <property type="molecule type" value="Genomic_DNA"/>
</dbReference>
<evidence type="ECO:0000259" key="11">
    <source>
        <dbReference type="PROSITE" id="PS51082"/>
    </source>
</evidence>
<proteinExistence type="predicted"/>
<dbReference type="InterPro" id="IPR036936">
    <property type="entry name" value="CRIB_dom_sf"/>
</dbReference>
<feature type="compositionally biased region" description="Pro residues" evidence="8">
    <location>
        <begin position="314"/>
        <end position="343"/>
    </location>
</feature>
<keyword evidence="6" id="KW-0206">Cytoskeleton</keyword>
<dbReference type="InterPro" id="IPR003124">
    <property type="entry name" value="WH2_dom"/>
</dbReference>
<dbReference type="SUPFAM" id="SSF47912">
    <property type="entry name" value="Wiscott-Aldrich syndrome protein, WASP, C-terminal domain"/>
    <property type="match status" value="2"/>
</dbReference>
<dbReference type="GO" id="GO:0005634">
    <property type="term" value="C:nucleus"/>
    <property type="evidence" value="ECO:0007669"/>
    <property type="project" value="UniProtKB-SubCell"/>
</dbReference>
<dbReference type="InterPro" id="IPR011993">
    <property type="entry name" value="PH-like_dom_sf"/>
</dbReference>
<dbReference type="Pfam" id="PF00786">
    <property type="entry name" value="PBD"/>
    <property type="match status" value="1"/>
</dbReference>
<feature type="region of interest" description="Disordered" evidence="8">
    <location>
        <begin position="141"/>
        <end position="222"/>
    </location>
</feature>
<dbReference type="GO" id="GO:0007015">
    <property type="term" value="P:actin filament organization"/>
    <property type="evidence" value="ECO:0007669"/>
    <property type="project" value="InterPro"/>
</dbReference>
<keyword evidence="13" id="KW-1185">Reference proteome</keyword>
<dbReference type="STRING" id="6573.A0A210PFM9"/>
<dbReference type="FunFam" id="2.30.29.30:FF:000130">
    <property type="entry name" value="neural Wiskott-Aldrich syndrome protein"/>
    <property type="match status" value="1"/>
</dbReference>
<dbReference type="Gene3D" id="6.10.280.150">
    <property type="match status" value="1"/>
</dbReference>
<dbReference type="AlphaFoldDB" id="A0A210PFM9"/>
<dbReference type="PANTHER" id="PTHR11202">
    <property type="entry name" value="SPROUTY-RELATED, EVH1 DOMAIN-CONTAINING PROTEIN FAMILY MEMBER"/>
    <property type="match status" value="1"/>
</dbReference>
<evidence type="ECO:0000256" key="1">
    <source>
        <dbReference type="ARBA" id="ARBA00004123"/>
    </source>
</evidence>
<dbReference type="PROSITE" id="PS50229">
    <property type="entry name" value="WH1"/>
    <property type="match status" value="1"/>
</dbReference>
<dbReference type="CDD" id="cd00132">
    <property type="entry name" value="CRIB"/>
    <property type="match status" value="1"/>
</dbReference>
<feature type="compositionally biased region" description="Basic and acidic residues" evidence="8">
    <location>
        <begin position="475"/>
        <end position="484"/>
    </location>
</feature>
<accession>A0A210PFM9</accession>
<feature type="compositionally biased region" description="Acidic residues" evidence="8">
    <location>
        <begin position="512"/>
        <end position="531"/>
    </location>
</feature>
<evidence type="ECO:0000259" key="10">
    <source>
        <dbReference type="PROSITE" id="PS50229"/>
    </source>
</evidence>
<dbReference type="PROSITE" id="PS51082">
    <property type="entry name" value="WH2"/>
    <property type="match status" value="2"/>
</dbReference>
<dbReference type="OrthoDB" id="8963340at2759"/>
<evidence type="ECO:0000259" key="9">
    <source>
        <dbReference type="PROSITE" id="PS50108"/>
    </source>
</evidence>
<feature type="domain" description="WH2" evidence="11">
    <location>
        <begin position="431"/>
        <end position="448"/>
    </location>
</feature>
<dbReference type="InterPro" id="IPR003882">
    <property type="entry name" value="Pistil_extensin"/>
</dbReference>
<feature type="domain" description="WH2" evidence="11">
    <location>
        <begin position="460"/>
        <end position="477"/>
    </location>
</feature>
<feature type="compositionally biased region" description="Pro residues" evidence="8">
    <location>
        <begin position="292"/>
        <end position="306"/>
    </location>
</feature>
<dbReference type="PANTHER" id="PTHR11202:SF36">
    <property type="entry name" value="ACTIN NUCLEATION-PROMOTING FACTOR WASL"/>
    <property type="match status" value="1"/>
</dbReference>
<name>A0A210PFM9_MIZYE</name>
<evidence type="ECO:0000256" key="3">
    <source>
        <dbReference type="ARBA" id="ARBA00022490"/>
    </source>
</evidence>
<dbReference type="InterPro" id="IPR033927">
    <property type="entry name" value="WASPfam_EVH1"/>
</dbReference>
<feature type="compositionally biased region" description="Polar residues" evidence="8">
    <location>
        <begin position="153"/>
        <end position="168"/>
    </location>
</feature>
<dbReference type="Gene3D" id="3.90.810.10">
    <property type="entry name" value="CRIB domain"/>
    <property type="match status" value="1"/>
</dbReference>
<evidence type="ECO:0000313" key="13">
    <source>
        <dbReference type="Proteomes" id="UP000242188"/>
    </source>
</evidence>
<dbReference type="SMART" id="SM00246">
    <property type="entry name" value="WH2"/>
    <property type="match status" value="2"/>
</dbReference>
<dbReference type="PRINTS" id="PR01218">
    <property type="entry name" value="PSTLEXTENSIN"/>
</dbReference>
<dbReference type="Proteomes" id="UP000242188">
    <property type="component" value="Unassembled WGS sequence"/>
</dbReference>
<dbReference type="GO" id="GO:0005856">
    <property type="term" value="C:cytoskeleton"/>
    <property type="evidence" value="ECO:0007669"/>
    <property type="project" value="UniProtKB-SubCell"/>
</dbReference>
<dbReference type="PROSITE" id="PS50108">
    <property type="entry name" value="CRIB"/>
    <property type="match status" value="1"/>
</dbReference>
<evidence type="ECO:0000256" key="4">
    <source>
        <dbReference type="ARBA" id="ARBA00022553"/>
    </source>
</evidence>
<dbReference type="InterPro" id="IPR000095">
    <property type="entry name" value="CRIB_dom"/>
</dbReference>
<dbReference type="InterPro" id="IPR011026">
    <property type="entry name" value="WAS_C"/>
</dbReference>
<comment type="subcellular location">
    <subcellularLocation>
        <location evidence="2">Cytoplasm</location>
        <location evidence="2">Cytoskeleton</location>
    </subcellularLocation>
    <subcellularLocation>
        <location evidence="1">Nucleus</location>
    </subcellularLocation>
</comment>
<dbReference type="Pfam" id="PF02205">
    <property type="entry name" value="WH2"/>
    <property type="match status" value="2"/>
</dbReference>
<comment type="caution">
    <text evidence="12">The sequence shown here is derived from an EMBL/GenBank/DDBJ whole genome shotgun (WGS) entry which is preliminary data.</text>
</comment>
<protein>
    <submittedName>
        <fullName evidence="12">Wiskott-Aldrich syndrome protein</fullName>
    </submittedName>
</protein>
<evidence type="ECO:0000256" key="2">
    <source>
        <dbReference type="ARBA" id="ARBA00004245"/>
    </source>
</evidence>
<feature type="region of interest" description="Disordered" evidence="8">
    <location>
        <begin position="284"/>
        <end position="531"/>
    </location>
</feature>
<keyword evidence="7" id="KW-0539">Nucleus</keyword>
<dbReference type="SUPFAM" id="SSF50729">
    <property type="entry name" value="PH domain-like"/>
    <property type="match status" value="1"/>
</dbReference>
<dbReference type="SMART" id="SM00461">
    <property type="entry name" value="WH1"/>
    <property type="match status" value="1"/>
</dbReference>
<evidence type="ECO:0000256" key="8">
    <source>
        <dbReference type="SAM" id="MobiDB-lite"/>
    </source>
</evidence>
<evidence type="ECO:0000256" key="5">
    <source>
        <dbReference type="ARBA" id="ARBA00022737"/>
    </source>
</evidence>
<dbReference type="GO" id="GO:0003779">
    <property type="term" value="F:actin binding"/>
    <property type="evidence" value="ECO:0007669"/>
    <property type="project" value="InterPro"/>
</dbReference>
<sequence>MSQGNQRKNRPRSSNSASLLLDNSENEQLYGMLGRGCVSLATGVVQLYTADPPSRNRWTKRFCGVACFIKDNPNRSYFIRVFDVKKNQMIWEQEIYNQFRYKAPREYFHTFEAEDVQAGLNFASEDEAFKFKNAVESKLMERHQRRLEKKKNQQGSINNNRNQNQGGVSSPPPSINNSNPPLSPVDVNLNKTSGKETISKGNKGKSKEKDKKKKLTKEDISTPTDFRHVSHVGWDPDKGFDMNNLEPDMKGLFESVGIDENEVVDKETVDFIYDFVEQHGGIDAVKAEMASRPPPDAPSAAPPAVPPQRTAGRAPPPPSRPGPAAPPPPSRAHQAPPPPPPNRGPRNLGAPPPPPPQNTGFHPPPPPVKPSMGPPPPPPSTGFPTPPSSGGPPPPPPPPPPPTAPAAPPPPPMMGGQGMPTPPSGGGGDTTRNALLDQIQKGRSLKNVIPEDRPAAAPDARGDLLSAIRSGKNLKHVDPADEKSAQQQEASGGIVGALARALANRQKHIQGSDDDDDDDEDDVDDDDDWDD</sequence>
<dbReference type="Pfam" id="PF00568">
    <property type="entry name" value="WH1"/>
    <property type="match status" value="1"/>
</dbReference>
<dbReference type="InterPro" id="IPR000697">
    <property type="entry name" value="WH1/EVH1_dom"/>
</dbReference>
<evidence type="ECO:0000313" key="12">
    <source>
        <dbReference type="EMBL" id="OWF35295.1"/>
    </source>
</evidence>
<keyword evidence="3" id="KW-0963">Cytoplasm</keyword>
<keyword evidence="4" id="KW-0597">Phosphoprotein</keyword>
<feature type="compositionally biased region" description="Basic residues" evidence="8">
    <location>
        <begin position="202"/>
        <end position="215"/>
    </location>
</feature>
<dbReference type="FunFam" id="3.90.810.10:FF:000003">
    <property type="entry name" value="Neural Wiskott-Aldrich syndrome protein-like"/>
    <property type="match status" value="1"/>
</dbReference>
<dbReference type="CDD" id="cd01205">
    <property type="entry name" value="EVH1_WASP-like"/>
    <property type="match status" value="1"/>
</dbReference>
<dbReference type="Gene3D" id="2.30.29.30">
    <property type="entry name" value="Pleckstrin-homology domain (PH domain)/Phosphotyrosine-binding domain (PTB)"/>
    <property type="match status" value="1"/>
</dbReference>
<evidence type="ECO:0000256" key="6">
    <source>
        <dbReference type="ARBA" id="ARBA00023212"/>
    </source>
</evidence>
<feature type="domain" description="CRIB" evidence="9">
    <location>
        <begin position="220"/>
        <end position="233"/>
    </location>
</feature>
<dbReference type="SMART" id="SM00285">
    <property type="entry name" value="PBD"/>
    <property type="match status" value="1"/>
</dbReference>
<keyword evidence="5" id="KW-0677">Repeat</keyword>
<feature type="compositionally biased region" description="Pro residues" evidence="8">
    <location>
        <begin position="350"/>
        <end position="413"/>
    </location>
</feature>